<dbReference type="Pfam" id="PF23240">
    <property type="entry name" value="HAT_PRP39_N"/>
    <property type="match status" value="1"/>
</dbReference>
<evidence type="ECO:0000259" key="14">
    <source>
        <dbReference type="Pfam" id="PF23231"/>
    </source>
</evidence>
<protein>
    <recommendedName>
        <fullName evidence="10">Pre-mRNA-splicing factor CLF1</fullName>
    </recommendedName>
    <alternativeName>
        <fullName evidence="11">Pre-mRNA-splicing factor clf1</fullName>
    </alternativeName>
</protein>
<evidence type="ECO:0000256" key="13">
    <source>
        <dbReference type="SAM" id="MobiDB-lite"/>
    </source>
</evidence>
<name>A0A0C3EP60_9AGAM</name>
<evidence type="ECO:0000256" key="7">
    <source>
        <dbReference type="ARBA" id="ARBA00023187"/>
    </source>
</evidence>
<comment type="subunit">
    <text evidence="3">Associated with the spliceosome.</text>
</comment>
<dbReference type="PANTHER" id="PTHR11246:SF3">
    <property type="entry name" value="CROOKED NECK-LIKE PROTEIN 1"/>
    <property type="match status" value="1"/>
</dbReference>
<reference evidence="17" key="2">
    <citation type="submission" date="2015-01" db="EMBL/GenBank/DDBJ databases">
        <title>Evolutionary Origins and Diversification of the Mycorrhizal Mutualists.</title>
        <authorList>
            <consortium name="DOE Joint Genome Institute"/>
            <consortium name="Mycorrhizal Genomics Consortium"/>
            <person name="Kohler A."/>
            <person name="Kuo A."/>
            <person name="Nagy L.G."/>
            <person name="Floudas D."/>
            <person name="Copeland A."/>
            <person name="Barry K.W."/>
            <person name="Cichocki N."/>
            <person name="Veneault-Fourrey C."/>
            <person name="LaButti K."/>
            <person name="Lindquist E.A."/>
            <person name="Lipzen A."/>
            <person name="Lundell T."/>
            <person name="Morin E."/>
            <person name="Murat C."/>
            <person name="Riley R."/>
            <person name="Ohm R."/>
            <person name="Sun H."/>
            <person name="Tunlid A."/>
            <person name="Henrissat B."/>
            <person name="Grigoriev I.V."/>
            <person name="Hibbett D.S."/>
            <person name="Martin F."/>
        </authorList>
    </citation>
    <scope>NUCLEOTIDE SEQUENCE [LARGE SCALE GENOMIC DNA]</scope>
    <source>
        <strain evidence="17">Foug A</strain>
    </source>
</reference>
<dbReference type="EMBL" id="KN822006">
    <property type="protein sequence ID" value="KIM69586.1"/>
    <property type="molecule type" value="Genomic_DNA"/>
</dbReference>
<evidence type="ECO:0000256" key="5">
    <source>
        <dbReference type="ARBA" id="ARBA00022728"/>
    </source>
</evidence>
<comment type="subcellular location">
    <subcellularLocation>
        <location evidence="1">Nucleus</location>
    </subcellularLocation>
</comment>
<feature type="repeat" description="TPR" evidence="12">
    <location>
        <begin position="71"/>
        <end position="104"/>
    </location>
</feature>
<dbReference type="GO" id="GO:0071014">
    <property type="term" value="C:post-mRNA release spliceosomal complex"/>
    <property type="evidence" value="ECO:0007669"/>
    <property type="project" value="TreeGrafter"/>
</dbReference>
<evidence type="ECO:0000256" key="1">
    <source>
        <dbReference type="ARBA" id="ARBA00004123"/>
    </source>
</evidence>
<dbReference type="InterPro" id="IPR019734">
    <property type="entry name" value="TPR_rpt"/>
</dbReference>
<evidence type="ECO:0000256" key="12">
    <source>
        <dbReference type="PROSITE-ProRule" id="PRU00339"/>
    </source>
</evidence>
<dbReference type="STRING" id="1036808.A0A0C3EP60"/>
<keyword evidence="17" id="KW-1185">Reference proteome</keyword>
<dbReference type="GO" id="GO:0071011">
    <property type="term" value="C:precatalytic spliceosome"/>
    <property type="evidence" value="ECO:0007669"/>
    <property type="project" value="TreeGrafter"/>
</dbReference>
<dbReference type="SUPFAM" id="SSF48452">
    <property type="entry name" value="TPR-like"/>
    <property type="match status" value="4"/>
</dbReference>
<feature type="domain" description="Pre-mRNA-splicing factor Syf1/CRNKL1-like C-terminal HAT-repeats" evidence="14">
    <location>
        <begin position="223"/>
        <end position="309"/>
    </location>
</feature>
<sequence>MQDGRAPRIRNRAPAPVQITAEQLLREAQERQESTFRAPKQRVEDFEELHEYRGRKRKEFEDRIRRNRGSIKEWTQYASWEASQGEFDRSRSVFERALDVDPRSVPLWLSYTEMELKNRNVQHARNLFDRAVTLLPRIDQLWYKYVYLEELLQNVPGARQVFERWMQWEPDDKAWQAYIKMEERYNELDRASVIYERWIAVRPEPRVWVKWAKFEEERGKYDKAREVFQTALQFFGDEEEQIEKAQAVFNAFAKMEVRLKEYDRARVIYKFALDRLPRSKSSNLYAAYTRFEKQHGARSILESTVLGKRRIQYEDEVAHDGRNYDAWFDYARLEEGALRTLREEGSTEDEENAAIERVRDIYERAVAHVPPGQEKRHWRRYIFLWLDYALFEEIETKDYERARQVYRTALNLVPHKQFTFAKLWIMAAQFEIRRLDLPAARKILGTAIGMCPKEALFKGYIQVEMDLREFDRVRTLYEKYIEYDPTNSTGWIKYAELETALEDFSRAEAIFELGVSQSALAMPELLWKAYIDFEVDEQGDREKARSLYERLIGLSGHHKVWVSYAEFEGSSIPLPRALREEEEEEEDGERKMVPGNPELARQVFERGYKDLKNKELKAERVALLEAWKAFEQANGTETDVAKVQGMMPIVGRKQHVDKETGQVVEDWELVFADDEREANPTSYKFLQMAHAWKAAQAKKTGGSGTLSGFIAATSKSTGMVGASSSKGDGDVEMRERDREDASSVASSDGE</sequence>
<dbReference type="FunFam" id="1.25.40.10:FF:000327">
    <property type="entry name" value="Pre-mRNA-splicing factor CLF1"/>
    <property type="match status" value="1"/>
</dbReference>
<dbReference type="GO" id="GO:0000245">
    <property type="term" value="P:spliceosomal complex assembly"/>
    <property type="evidence" value="ECO:0007669"/>
    <property type="project" value="TreeGrafter"/>
</dbReference>
<evidence type="ECO:0000256" key="4">
    <source>
        <dbReference type="ARBA" id="ARBA00022664"/>
    </source>
</evidence>
<dbReference type="FunFam" id="1.25.40.10:FF:000639">
    <property type="entry name" value="Pre-mRNA-splicing factor CLF1"/>
    <property type="match status" value="1"/>
</dbReference>
<dbReference type="GO" id="GO:0071007">
    <property type="term" value="C:U2-type catalytic step 2 spliceosome"/>
    <property type="evidence" value="ECO:0007669"/>
    <property type="project" value="TreeGrafter"/>
</dbReference>
<evidence type="ECO:0000256" key="8">
    <source>
        <dbReference type="ARBA" id="ARBA00023242"/>
    </source>
</evidence>
<organism evidence="16 17">
    <name type="scientific">Scleroderma citrinum Foug A</name>
    <dbReference type="NCBI Taxonomy" id="1036808"/>
    <lineage>
        <taxon>Eukaryota</taxon>
        <taxon>Fungi</taxon>
        <taxon>Dikarya</taxon>
        <taxon>Basidiomycota</taxon>
        <taxon>Agaricomycotina</taxon>
        <taxon>Agaricomycetes</taxon>
        <taxon>Agaricomycetidae</taxon>
        <taxon>Boletales</taxon>
        <taxon>Sclerodermatineae</taxon>
        <taxon>Sclerodermataceae</taxon>
        <taxon>Scleroderma</taxon>
    </lineage>
</organism>
<dbReference type="InterPro" id="IPR011990">
    <property type="entry name" value="TPR-like_helical_dom_sf"/>
</dbReference>
<dbReference type="SMART" id="SM00386">
    <property type="entry name" value="HAT"/>
    <property type="match status" value="15"/>
</dbReference>
<comment type="function">
    <text evidence="9">Involved in pre-mRNA splicing and cell cycle progression. Required for the spliceosome assembly and initiation of the DNA replication.</text>
</comment>
<dbReference type="HOGENOM" id="CLU_011554_1_0_1"/>
<dbReference type="Pfam" id="PF23233">
    <property type="entry name" value="HAT_Syf1_CNRKL1_N"/>
    <property type="match status" value="1"/>
</dbReference>
<dbReference type="Proteomes" id="UP000053989">
    <property type="component" value="Unassembled WGS sequence"/>
</dbReference>
<dbReference type="Pfam" id="PF23231">
    <property type="entry name" value="HAT_Syf1_CNRKL1_C"/>
    <property type="match status" value="1"/>
</dbReference>
<dbReference type="AlphaFoldDB" id="A0A0C3EP60"/>
<reference evidence="16 17" key="1">
    <citation type="submission" date="2014-04" db="EMBL/GenBank/DDBJ databases">
        <authorList>
            <consortium name="DOE Joint Genome Institute"/>
            <person name="Kuo A."/>
            <person name="Kohler A."/>
            <person name="Nagy L.G."/>
            <person name="Floudas D."/>
            <person name="Copeland A."/>
            <person name="Barry K.W."/>
            <person name="Cichocki N."/>
            <person name="Veneault-Fourrey C."/>
            <person name="LaButti K."/>
            <person name="Lindquist E.A."/>
            <person name="Lipzen A."/>
            <person name="Lundell T."/>
            <person name="Morin E."/>
            <person name="Murat C."/>
            <person name="Sun H."/>
            <person name="Tunlid A."/>
            <person name="Henrissat B."/>
            <person name="Grigoriev I.V."/>
            <person name="Hibbett D.S."/>
            <person name="Martin F."/>
            <person name="Nordberg H.P."/>
            <person name="Cantor M.N."/>
            <person name="Hua S.X."/>
        </authorList>
    </citation>
    <scope>NUCLEOTIDE SEQUENCE [LARGE SCALE GENOMIC DNA]</scope>
    <source>
        <strain evidence="16 17">Foug A</strain>
    </source>
</reference>
<keyword evidence="6" id="KW-0677">Repeat</keyword>
<dbReference type="FunCoup" id="A0A0C3EP60">
    <property type="interactions" value="781"/>
</dbReference>
<dbReference type="PANTHER" id="PTHR11246">
    <property type="entry name" value="PRE-MRNA SPLICING FACTOR"/>
    <property type="match status" value="1"/>
</dbReference>
<evidence type="ECO:0000256" key="3">
    <source>
        <dbReference type="ARBA" id="ARBA00011524"/>
    </source>
</evidence>
<dbReference type="InterPro" id="IPR055433">
    <property type="entry name" value="HAT_Syf1-like_N"/>
</dbReference>
<evidence type="ECO:0000259" key="15">
    <source>
        <dbReference type="Pfam" id="PF23233"/>
    </source>
</evidence>
<gene>
    <name evidence="16" type="ORF">SCLCIDRAFT_1208042</name>
</gene>
<dbReference type="PROSITE" id="PS50005">
    <property type="entry name" value="TPR"/>
    <property type="match status" value="1"/>
</dbReference>
<comment type="similarity">
    <text evidence="2">Belongs to the crooked-neck family.</text>
</comment>
<dbReference type="GO" id="GO:0000974">
    <property type="term" value="C:Prp19 complex"/>
    <property type="evidence" value="ECO:0007669"/>
    <property type="project" value="TreeGrafter"/>
</dbReference>
<evidence type="ECO:0000313" key="16">
    <source>
        <dbReference type="EMBL" id="KIM69586.1"/>
    </source>
</evidence>
<evidence type="ECO:0000313" key="17">
    <source>
        <dbReference type="Proteomes" id="UP000053989"/>
    </source>
</evidence>
<dbReference type="InterPro" id="IPR055430">
    <property type="entry name" value="HAT_Syf1_CNRKL1_C"/>
</dbReference>
<dbReference type="OrthoDB" id="541719at2759"/>
<keyword evidence="5" id="KW-0747">Spliceosome</keyword>
<proteinExistence type="inferred from homology"/>
<keyword evidence="7" id="KW-0508">mRNA splicing</keyword>
<evidence type="ECO:0000256" key="6">
    <source>
        <dbReference type="ARBA" id="ARBA00022737"/>
    </source>
</evidence>
<dbReference type="Gene3D" id="1.25.40.10">
    <property type="entry name" value="Tetratricopeptide repeat domain"/>
    <property type="match status" value="3"/>
</dbReference>
<feature type="compositionally biased region" description="Basic and acidic residues" evidence="13">
    <location>
        <begin position="727"/>
        <end position="741"/>
    </location>
</feature>
<feature type="compositionally biased region" description="Polar residues" evidence="13">
    <location>
        <begin position="716"/>
        <end position="726"/>
    </location>
</feature>
<evidence type="ECO:0000256" key="10">
    <source>
        <dbReference type="ARBA" id="ARBA00039167"/>
    </source>
</evidence>
<dbReference type="InterPro" id="IPR045075">
    <property type="entry name" value="Syf1-like"/>
</dbReference>
<feature type="domain" description="Pre-mRNA-splicing factor Syf1-like N-terminal HAT-repeats" evidence="15">
    <location>
        <begin position="59"/>
        <end position="204"/>
    </location>
</feature>
<dbReference type="InterPro" id="IPR003107">
    <property type="entry name" value="HAT"/>
</dbReference>
<dbReference type="InParanoid" id="A0A0C3EP60"/>
<accession>A0A0C3EP60</accession>
<feature type="region of interest" description="Disordered" evidence="13">
    <location>
        <begin position="716"/>
        <end position="750"/>
    </location>
</feature>
<keyword evidence="12" id="KW-0802">TPR repeat</keyword>
<evidence type="ECO:0000256" key="9">
    <source>
        <dbReference type="ARBA" id="ARBA00037040"/>
    </source>
</evidence>
<evidence type="ECO:0000256" key="2">
    <source>
        <dbReference type="ARBA" id="ARBA00008644"/>
    </source>
</evidence>
<evidence type="ECO:0000256" key="11">
    <source>
        <dbReference type="ARBA" id="ARBA00070631"/>
    </source>
</evidence>
<keyword evidence="8" id="KW-0539">Nucleus</keyword>
<keyword evidence="4" id="KW-0507">mRNA processing</keyword>